<keyword evidence="3" id="KW-1185">Reference proteome</keyword>
<keyword evidence="1 2" id="KW-0812">Transmembrane</keyword>
<keyword evidence="1" id="KW-1133">Transmembrane helix</keyword>
<feature type="transmembrane region" description="Helical" evidence="1">
    <location>
        <begin position="6"/>
        <end position="26"/>
    </location>
</feature>
<organism evidence="2 3">
    <name type="scientific">Tetrahymena thermophila (strain SB210)</name>
    <dbReference type="NCBI Taxonomy" id="312017"/>
    <lineage>
        <taxon>Eukaryota</taxon>
        <taxon>Sar</taxon>
        <taxon>Alveolata</taxon>
        <taxon>Ciliophora</taxon>
        <taxon>Intramacronucleata</taxon>
        <taxon>Oligohymenophorea</taxon>
        <taxon>Hymenostomatida</taxon>
        <taxon>Tetrahymenina</taxon>
        <taxon>Tetrahymenidae</taxon>
        <taxon>Tetrahymena</taxon>
    </lineage>
</organism>
<dbReference type="RefSeq" id="XP_001016383.2">
    <property type="nucleotide sequence ID" value="XM_001016383.2"/>
</dbReference>
<dbReference type="OrthoDB" id="324564at2759"/>
<dbReference type="KEGG" id="tet:TTHERM_00129020"/>
<sequence>MNLNKFSLITSGVTLLSAIIIAASLSSLPQISILWSYFYIFVLMLILNNIIFYQLCDVENDDCSYFIKILFHMSIFITGIVIFLIFYCFFIYPLQSITFESFTDCQVQGKLTKNLQGSESYSILYTNFRYKGQNMLGYACQSNNYSKPYHQTPYPYQFIKKNSYYNCENPIKNDKSYEQPTQRVGTSKRQREILNKVENFYSRSRSRTNQAKAKGCLPYDFSQVKLPSWACVDYNLSHEQLTKPQDCYVNFYENQQKAYENSQERRDLRSVNNFAFVSFQSPLYYDKNMLFSIIIYALFPFLLSLDSAYYELCKLIRNCVFNRHYE</sequence>
<dbReference type="GeneID" id="7825684"/>
<keyword evidence="1" id="KW-0472">Membrane</keyword>
<evidence type="ECO:0000256" key="1">
    <source>
        <dbReference type="SAM" id="Phobius"/>
    </source>
</evidence>
<dbReference type="EMBL" id="GG662699">
    <property type="protein sequence ID" value="EAR96138.2"/>
    <property type="molecule type" value="Genomic_DNA"/>
</dbReference>
<dbReference type="AlphaFoldDB" id="I7MED7"/>
<proteinExistence type="predicted"/>
<feature type="transmembrane region" description="Helical" evidence="1">
    <location>
        <begin position="289"/>
        <end position="310"/>
    </location>
</feature>
<feature type="transmembrane region" description="Helical" evidence="1">
    <location>
        <begin position="65"/>
        <end position="92"/>
    </location>
</feature>
<dbReference type="Proteomes" id="UP000009168">
    <property type="component" value="Unassembled WGS sequence"/>
</dbReference>
<gene>
    <name evidence="2" type="ORF">TTHERM_00129020</name>
</gene>
<evidence type="ECO:0000313" key="2">
    <source>
        <dbReference type="EMBL" id="EAR96138.2"/>
    </source>
</evidence>
<evidence type="ECO:0000313" key="3">
    <source>
        <dbReference type="Proteomes" id="UP000009168"/>
    </source>
</evidence>
<dbReference type="InParanoid" id="I7MED7"/>
<accession>I7MED7</accession>
<feature type="transmembrane region" description="Helical" evidence="1">
    <location>
        <begin position="33"/>
        <end position="53"/>
    </location>
</feature>
<reference evidence="3" key="1">
    <citation type="journal article" date="2006" name="PLoS Biol.">
        <title>Macronuclear genome sequence of the ciliate Tetrahymena thermophila, a model eukaryote.</title>
        <authorList>
            <person name="Eisen J.A."/>
            <person name="Coyne R.S."/>
            <person name="Wu M."/>
            <person name="Wu D."/>
            <person name="Thiagarajan M."/>
            <person name="Wortman J.R."/>
            <person name="Badger J.H."/>
            <person name="Ren Q."/>
            <person name="Amedeo P."/>
            <person name="Jones K.M."/>
            <person name="Tallon L.J."/>
            <person name="Delcher A.L."/>
            <person name="Salzberg S.L."/>
            <person name="Silva J.C."/>
            <person name="Haas B.J."/>
            <person name="Majoros W.H."/>
            <person name="Farzad M."/>
            <person name="Carlton J.M."/>
            <person name="Smith R.K. Jr."/>
            <person name="Garg J."/>
            <person name="Pearlman R.E."/>
            <person name="Karrer K.M."/>
            <person name="Sun L."/>
            <person name="Manning G."/>
            <person name="Elde N.C."/>
            <person name="Turkewitz A.P."/>
            <person name="Asai D.J."/>
            <person name="Wilkes D.E."/>
            <person name="Wang Y."/>
            <person name="Cai H."/>
            <person name="Collins K."/>
            <person name="Stewart B.A."/>
            <person name="Lee S.R."/>
            <person name="Wilamowska K."/>
            <person name="Weinberg Z."/>
            <person name="Ruzzo W.L."/>
            <person name="Wloga D."/>
            <person name="Gaertig J."/>
            <person name="Frankel J."/>
            <person name="Tsao C.-C."/>
            <person name="Gorovsky M.A."/>
            <person name="Keeling P.J."/>
            <person name="Waller R.F."/>
            <person name="Patron N.J."/>
            <person name="Cherry J.M."/>
            <person name="Stover N.A."/>
            <person name="Krieger C.J."/>
            <person name="del Toro C."/>
            <person name="Ryder H.F."/>
            <person name="Williamson S.C."/>
            <person name="Barbeau R.A."/>
            <person name="Hamilton E.P."/>
            <person name="Orias E."/>
        </authorList>
    </citation>
    <scope>NUCLEOTIDE SEQUENCE [LARGE SCALE GENOMIC DNA]</scope>
    <source>
        <strain evidence="3">SB210</strain>
    </source>
</reference>
<name>I7MED7_TETTS</name>
<protein>
    <submittedName>
        <fullName evidence="2">Transmembrane protein, putative</fullName>
    </submittedName>
</protein>